<reference evidence="1" key="2">
    <citation type="submission" date="2022-01" db="EMBL/GenBank/DDBJ databases">
        <authorList>
            <person name="Yamashiro T."/>
            <person name="Shiraishi A."/>
            <person name="Satake H."/>
            <person name="Nakayama K."/>
        </authorList>
    </citation>
    <scope>NUCLEOTIDE SEQUENCE</scope>
</reference>
<keyword evidence="2" id="KW-1185">Reference proteome</keyword>
<sequence length="134" mass="15060">MLLTNGDILRVDAYSATWEILTPPAPTLECDQAGTLKPLVKYSGKLAFAFKPLNGCWEIWVLNIYHSWEKVYVFTVNQDIGKKPIKAGLYDANTWAMADRGTIISYMFKGGETDHSSQIFSFRSDFEPADLMVG</sequence>
<evidence type="ECO:0000313" key="1">
    <source>
        <dbReference type="EMBL" id="GJS90166.1"/>
    </source>
</evidence>
<accession>A0ABQ4ZLI3</accession>
<organism evidence="1 2">
    <name type="scientific">Tanacetum coccineum</name>
    <dbReference type="NCBI Taxonomy" id="301880"/>
    <lineage>
        <taxon>Eukaryota</taxon>
        <taxon>Viridiplantae</taxon>
        <taxon>Streptophyta</taxon>
        <taxon>Embryophyta</taxon>
        <taxon>Tracheophyta</taxon>
        <taxon>Spermatophyta</taxon>
        <taxon>Magnoliopsida</taxon>
        <taxon>eudicotyledons</taxon>
        <taxon>Gunneridae</taxon>
        <taxon>Pentapetalae</taxon>
        <taxon>asterids</taxon>
        <taxon>campanulids</taxon>
        <taxon>Asterales</taxon>
        <taxon>Asteraceae</taxon>
        <taxon>Asteroideae</taxon>
        <taxon>Anthemideae</taxon>
        <taxon>Anthemidinae</taxon>
        <taxon>Tanacetum</taxon>
    </lineage>
</organism>
<dbReference type="EMBL" id="BQNB010011407">
    <property type="protein sequence ID" value="GJS90166.1"/>
    <property type="molecule type" value="Genomic_DNA"/>
</dbReference>
<protein>
    <submittedName>
        <fullName evidence="1">Uncharacterized protein</fullName>
    </submittedName>
</protein>
<proteinExistence type="predicted"/>
<evidence type="ECO:0000313" key="2">
    <source>
        <dbReference type="Proteomes" id="UP001151760"/>
    </source>
</evidence>
<dbReference type="Proteomes" id="UP001151760">
    <property type="component" value="Unassembled WGS sequence"/>
</dbReference>
<gene>
    <name evidence="1" type="ORF">Tco_0772802</name>
</gene>
<comment type="caution">
    <text evidence="1">The sequence shown here is derived from an EMBL/GenBank/DDBJ whole genome shotgun (WGS) entry which is preliminary data.</text>
</comment>
<name>A0ABQ4ZLI3_9ASTR</name>
<reference evidence="1" key="1">
    <citation type="journal article" date="2022" name="Int. J. Mol. Sci.">
        <title>Draft Genome of Tanacetum Coccineum: Genomic Comparison of Closely Related Tanacetum-Family Plants.</title>
        <authorList>
            <person name="Yamashiro T."/>
            <person name="Shiraishi A."/>
            <person name="Nakayama K."/>
            <person name="Satake H."/>
        </authorList>
    </citation>
    <scope>NUCLEOTIDE SEQUENCE</scope>
</reference>